<evidence type="ECO:0000313" key="4">
    <source>
        <dbReference type="EMBL" id="ORY94486.1"/>
    </source>
</evidence>
<protein>
    <submittedName>
        <fullName evidence="4">WD40-repeat-containing domain protein</fullName>
    </submittedName>
</protein>
<dbReference type="EMBL" id="MCGN01000007">
    <property type="protein sequence ID" value="ORY94486.1"/>
    <property type="molecule type" value="Genomic_DNA"/>
</dbReference>
<name>A0A1X2H7F3_SYNRA</name>
<dbReference type="Proteomes" id="UP000242180">
    <property type="component" value="Unassembled WGS sequence"/>
</dbReference>
<feature type="repeat" description="WD" evidence="3">
    <location>
        <begin position="104"/>
        <end position="143"/>
    </location>
</feature>
<gene>
    <name evidence="4" type="ORF">BCR43DRAFT_525695</name>
</gene>
<dbReference type="PANTHER" id="PTHR10971">
    <property type="entry name" value="MRNA EXPORT FACTOR AND BUB3"/>
    <property type="match status" value="1"/>
</dbReference>
<proteinExistence type="predicted"/>
<evidence type="ECO:0000313" key="5">
    <source>
        <dbReference type="Proteomes" id="UP000242180"/>
    </source>
</evidence>
<dbReference type="SUPFAM" id="SSF50978">
    <property type="entry name" value="WD40 repeat-like"/>
    <property type="match status" value="1"/>
</dbReference>
<evidence type="ECO:0000256" key="1">
    <source>
        <dbReference type="ARBA" id="ARBA00022574"/>
    </source>
</evidence>
<keyword evidence="5" id="KW-1185">Reference proteome</keyword>
<reference evidence="4 5" key="1">
    <citation type="submission" date="2016-07" db="EMBL/GenBank/DDBJ databases">
        <title>Pervasive Adenine N6-methylation of Active Genes in Fungi.</title>
        <authorList>
            <consortium name="DOE Joint Genome Institute"/>
            <person name="Mondo S.J."/>
            <person name="Dannebaum R.O."/>
            <person name="Kuo R.C."/>
            <person name="Labutti K."/>
            <person name="Haridas S."/>
            <person name="Kuo A."/>
            <person name="Salamov A."/>
            <person name="Ahrendt S.R."/>
            <person name="Lipzen A."/>
            <person name="Sullivan W."/>
            <person name="Andreopoulos W.B."/>
            <person name="Clum A."/>
            <person name="Lindquist E."/>
            <person name="Daum C."/>
            <person name="Ramamoorthy G.K."/>
            <person name="Gryganskyi A."/>
            <person name="Culley D."/>
            <person name="Magnuson J.K."/>
            <person name="James T.Y."/>
            <person name="O'Malley M.A."/>
            <person name="Stajich J.E."/>
            <person name="Spatafora J.W."/>
            <person name="Visel A."/>
            <person name="Grigoriev I.V."/>
        </authorList>
    </citation>
    <scope>NUCLEOTIDE SEQUENCE [LARGE SCALE GENOMIC DNA]</scope>
    <source>
        <strain evidence="4 5">NRRL 2496</strain>
    </source>
</reference>
<accession>A0A1X2H7F3</accession>
<keyword evidence="1 3" id="KW-0853">WD repeat</keyword>
<dbReference type="SMART" id="SM00320">
    <property type="entry name" value="WD40"/>
    <property type="match status" value="3"/>
</dbReference>
<dbReference type="AlphaFoldDB" id="A0A1X2H7F3"/>
<dbReference type="InParanoid" id="A0A1X2H7F3"/>
<keyword evidence="2" id="KW-0677">Repeat</keyword>
<dbReference type="Pfam" id="PF00400">
    <property type="entry name" value="WD40"/>
    <property type="match status" value="2"/>
</dbReference>
<organism evidence="4 5">
    <name type="scientific">Syncephalastrum racemosum</name>
    <name type="common">Filamentous fungus</name>
    <dbReference type="NCBI Taxonomy" id="13706"/>
    <lineage>
        <taxon>Eukaryota</taxon>
        <taxon>Fungi</taxon>
        <taxon>Fungi incertae sedis</taxon>
        <taxon>Mucoromycota</taxon>
        <taxon>Mucoromycotina</taxon>
        <taxon>Mucoromycetes</taxon>
        <taxon>Mucorales</taxon>
        <taxon>Syncephalastraceae</taxon>
        <taxon>Syncephalastrum</taxon>
    </lineage>
</organism>
<dbReference type="PROSITE" id="PS00678">
    <property type="entry name" value="WD_REPEATS_1"/>
    <property type="match status" value="1"/>
</dbReference>
<evidence type="ECO:0000256" key="3">
    <source>
        <dbReference type="PROSITE-ProRule" id="PRU00221"/>
    </source>
</evidence>
<dbReference type="STRING" id="13706.A0A1X2H7F3"/>
<sequence length="309" mass="33720">MSKEKNPKEKQLIQLIDRPVSFLPYNVSWLPHAASLVAVGSSSRNTGAVAIYAIEGHDLSIHVETETKERIRCAALTDKLVTGTFEGVLQQWDLERMERPSSTIKAHDTIINMVAAKGTEILTGSRDGVVKLWDTRQPDPIGKLSSKEPSLDAWSVAFGNNDTRQLVAIGYENGDLALFDVSAAQYICKTNVGAGICSLAFSSDDATLIASTLDGHVVVQLSTDITVSDKPDSKITHWTGKYLPQNDRFIGIAAGDGTFQLLDNHNHVEDLKVSNYPAMSCDWHRDKQGLFAICSFDRTIKVGMALGTS</sequence>
<dbReference type="InterPro" id="IPR001680">
    <property type="entry name" value="WD40_rpt"/>
</dbReference>
<dbReference type="OMA" id="CLWKYNY"/>
<evidence type="ECO:0000256" key="2">
    <source>
        <dbReference type="ARBA" id="ARBA00022737"/>
    </source>
</evidence>
<dbReference type="InterPro" id="IPR015943">
    <property type="entry name" value="WD40/YVTN_repeat-like_dom_sf"/>
</dbReference>
<dbReference type="Gene3D" id="2.130.10.10">
    <property type="entry name" value="YVTN repeat-like/Quinoprotein amine dehydrogenase"/>
    <property type="match status" value="1"/>
</dbReference>
<dbReference type="InterPro" id="IPR019775">
    <property type="entry name" value="WD40_repeat_CS"/>
</dbReference>
<dbReference type="OrthoDB" id="427795at2759"/>
<comment type="caution">
    <text evidence="4">The sequence shown here is derived from an EMBL/GenBank/DDBJ whole genome shotgun (WGS) entry which is preliminary data.</text>
</comment>
<dbReference type="PROSITE" id="PS50082">
    <property type="entry name" value="WD_REPEATS_2"/>
    <property type="match status" value="1"/>
</dbReference>
<dbReference type="InterPro" id="IPR036322">
    <property type="entry name" value="WD40_repeat_dom_sf"/>
</dbReference>